<dbReference type="GO" id="GO:0005524">
    <property type="term" value="F:ATP binding"/>
    <property type="evidence" value="ECO:0007669"/>
    <property type="project" value="UniProtKB-KW"/>
</dbReference>
<evidence type="ECO:0000256" key="6">
    <source>
        <dbReference type="ARBA" id="ARBA00022741"/>
    </source>
</evidence>
<dbReference type="OMA" id="GHREYLS"/>
<evidence type="ECO:0000313" key="13">
    <source>
        <dbReference type="EMBL" id="KMS94788.1"/>
    </source>
</evidence>
<evidence type="ECO:0000256" key="2">
    <source>
        <dbReference type="ARBA" id="ARBA00008684"/>
    </source>
</evidence>
<evidence type="ECO:0000256" key="3">
    <source>
        <dbReference type="ARBA" id="ARBA00022475"/>
    </source>
</evidence>
<evidence type="ECO:0000256" key="11">
    <source>
        <dbReference type="SAM" id="MobiDB-lite"/>
    </source>
</evidence>
<feature type="domain" description="Protein kinase" evidence="12">
    <location>
        <begin position="76"/>
        <end position="353"/>
    </location>
</feature>
<dbReference type="GO" id="GO:0005886">
    <property type="term" value="C:plasma membrane"/>
    <property type="evidence" value="ECO:0007669"/>
    <property type="project" value="UniProtKB-SubCell"/>
</dbReference>
<keyword evidence="6" id="KW-0547">Nucleotide-binding</keyword>
<dbReference type="AlphaFoldDB" id="A0A0J8B4K6"/>
<feature type="region of interest" description="Disordered" evidence="11">
    <location>
        <begin position="19"/>
        <end position="54"/>
    </location>
</feature>
<dbReference type="GO" id="GO:0004674">
    <property type="term" value="F:protein serine/threonine kinase activity"/>
    <property type="evidence" value="ECO:0007669"/>
    <property type="project" value="UniProtKB-KW"/>
</dbReference>
<gene>
    <name evidence="13" type="ORF">BVRB_015270</name>
</gene>
<dbReference type="Pfam" id="PF00069">
    <property type="entry name" value="Pkinase"/>
    <property type="match status" value="1"/>
</dbReference>
<keyword evidence="5" id="KW-0808">Transferase</keyword>
<dbReference type="InterPro" id="IPR011009">
    <property type="entry name" value="Kinase-like_dom_sf"/>
</dbReference>
<keyword evidence="14" id="KW-1185">Reference proteome</keyword>
<keyword evidence="10" id="KW-0449">Lipoprotein</keyword>
<keyword evidence="7" id="KW-0418">Kinase</keyword>
<evidence type="ECO:0000256" key="8">
    <source>
        <dbReference type="ARBA" id="ARBA00022840"/>
    </source>
</evidence>
<name>A0A0J8B4K6_BETVV</name>
<keyword evidence="4" id="KW-0723">Serine/threonine-protein kinase</keyword>
<dbReference type="eggNOG" id="KOG1187">
    <property type="taxonomic scope" value="Eukaryota"/>
</dbReference>
<dbReference type="KEGG" id="bvg:104885224"/>
<feature type="compositionally biased region" description="Basic and acidic residues" evidence="11">
    <location>
        <begin position="38"/>
        <end position="53"/>
    </location>
</feature>
<dbReference type="SUPFAM" id="SSF56112">
    <property type="entry name" value="Protein kinase-like (PK-like)"/>
    <property type="match status" value="1"/>
</dbReference>
<dbReference type="Gramene" id="KMS94788">
    <property type="protein sequence ID" value="KMS94788"/>
    <property type="gene ID" value="BVRB_015270"/>
</dbReference>
<dbReference type="Gene3D" id="3.30.200.20">
    <property type="entry name" value="Phosphorylase Kinase, domain 1"/>
    <property type="match status" value="1"/>
</dbReference>
<dbReference type="FunFam" id="1.10.510.10:FF:000032">
    <property type="entry name" value="Serine/threonine-protein kinase PBS1"/>
    <property type="match status" value="1"/>
</dbReference>
<comment type="subcellular location">
    <subcellularLocation>
        <location evidence="1">Cell membrane</location>
        <topology evidence="1">Lipid-anchor</topology>
    </subcellularLocation>
</comment>
<accession>A0A0J8B4K6</accession>
<evidence type="ECO:0000259" key="12">
    <source>
        <dbReference type="PROSITE" id="PS50011"/>
    </source>
</evidence>
<dbReference type="InterPro" id="IPR000719">
    <property type="entry name" value="Prot_kinase_dom"/>
</dbReference>
<evidence type="ECO:0000313" key="14">
    <source>
        <dbReference type="Proteomes" id="UP000035740"/>
    </source>
</evidence>
<keyword evidence="9" id="KW-0472">Membrane</keyword>
<dbReference type="PANTHER" id="PTHR47985:SF4">
    <property type="entry name" value="SERINE_THREONINE-PROTEIN KINASE PBL27"/>
    <property type="match status" value="1"/>
</dbReference>
<protein>
    <recommendedName>
        <fullName evidence="12">Protein kinase domain-containing protein</fullName>
    </recommendedName>
</protein>
<evidence type="ECO:0000256" key="10">
    <source>
        <dbReference type="ARBA" id="ARBA00023288"/>
    </source>
</evidence>
<keyword evidence="8" id="KW-0067">ATP-binding</keyword>
<dbReference type="OrthoDB" id="1660703at2759"/>
<sequence>MSCFFCGSSSQISKALKRINSKARRPPSVSPLLPRRQSQLDDKESNTAERANKDSGPTIKQEIFTFQELADATENFSQECLIDVGSFGNVYTGKLGETEEIVAVEKLDSNGSRGHREYLSQVLMLSLLNHPNLIKLIGYCAEGDERLLVREYLPLGSLDQHLHDRSSKHKPLDWYTRMKIALGTARGLEYIHHTAVPSVIYRNLKPSNILLDNEFNAKLSDFGLSKLGPSDDKTHVSAKVMGTFGYIAPEYEKNGLLTVKADVYSFGVVLLELITGRRAVDITRQANEQHLVSWAHRILKEPKKFQELADPLLEGNFPAKGLNEALAVAAMCLQKEQTARPMMSDVVTAIMYLTSDNLNDNTASPPYEHCVKPNNMMMDTNEFDHGNSVDVLPSTKSLKTE</sequence>
<dbReference type="Proteomes" id="UP000035740">
    <property type="component" value="Unassembled WGS sequence"/>
</dbReference>
<dbReference type="Gene3D" id="1.10.510.10">
    <property type="entry name" value="Transferase(Phosphotransferase) domain 1"/>
    <property type="match status" value="1"/>
</dbReference>
<evidence type="ECO:0000256" key="5">
    <source>
        <dbReference type="ARBA" id="ARBA00022679"/>
    </source>
</evidence>
<feature type="compositionally biased region" description="Low complexity" evidence="11">
    <location>
        <begin position="26"/>
        <end position="36"/>
    </location>
</feature>
<evidence type="ECO:0000256" key="9">
    <source>
        <dbReference type="ARBA" id="ARBA00023136"/>
    </source>
</evidence>
<comment type="similarity">
    <text evidence="2">Belongs to the protein kinase superfamily. Ser/Thr protein kinase family.</text>
</comment>
<evidence type="ECO:0000256" key="1">
    <source>
        <dbReference type="ARBA" id="ARBA00004193"/>
    </source>
</evidence>
<dbReference type="PANTHER" id="PTHR47985">
    <property type="entry name" value="OS07G0668900 PROTEIN"/>
    <property type="match status" value="1"/>
</dbReference>
<dbReference type="CDD" id="cd14066">
    <property type="entry name" value="STKc_IRAK"/>
    <property type="match status" value="1"/>
</dbReference>
<proteinExistence type="inferred from homology"/>
<keyword evidence="3" id="KW-1003">Cell membrane</keyword>
<organism evidence="13 14">
    <name type="scientific">Beta vulgaris subsp. vulgaris</name>
    <name type="common">Beet</name>
    <dbReference type="NCBI Taxonomy" id="3555"/>
    <lineage>
        <taxon>Eukaryota</taxon>
        <taxon>Viridiplantae</taxon>
        <taxon>Streptophyta</taxon>
        <taxon>Embryophyta</taxon>
        <taxon>Tracheophyta</taxon>
        <taxon>Spermatophyta</taxon>
        <taxon>Magnoliopsida</taxon>
        <taxon>eudicotyledons</taxon>
        <taxon>Gunneridae</taxon>
        <taxon>Pentapetalae</taxon>
        <taxon>Caryophyllales</taxon>
        <taxon>Chenopodiaceae</taxon>
        <taxon>Betoideae</taxon>
        <taxon>Beta</taxon>
    </lineage>
</organism>
<dbReference type="EMBL" id="KQ090866">
    <property type="protein sequence ID" value="KMS94788.1"/>
    <property type="molecule type" value="Genomic_DNA"/>
</dbReference>
<reference evidence="13 14" key="1">
    <citation type="journal article" date="2014" name="Nature">
        <title>The genome of the recently domesticated crop plant sugar beet (Beta vulgaris).</title>
        <authorList>
            <person name="Dohm J.C."/>
            <person name="Minoche A.E."/>
            <person name="Holtgrawe D."/>
            <person name="Capella-Gutierrez S."/>
            <person name="Zakrzewski F."/>
            <person name="Tafer H."/>
            <person name="Rupp O."/>
            <person name="Sorensen T.R."/>
            <person name="Stracke R."/>
            <person name="Reinhardt R."/>
            <person name="Goesmann A."/>
            <person name="Kraft T."/>
            <person name="Schulz B."/>
            <person name="Stadler P.F."/>
            <person name="Schmidt T."/>
            <person name="Gabaldon T."/>
            <person name="Lehrach H."/>
            <person name="Weisshaar B."/>
            <person name="Himmelbauer H."/>
        </authorList>
    </citation>
    <scope>NUCLEOTIDE SEQUENCE [LARGE SCALE GENOMIC DNA]</scope>
    <source>
        <tissue evidence="13">Taproot</tissue>
    </source>
</reference>
<evidence type="ECO:0000256" key="4">
    <source>
        <dbReference type="ARBA" id="ARBA00022527"/>
    </source>
</evidence>
<dbReference type="PROSITE" id="PS50011">
    <property type="entry name" value="PROTEIN_KINASE_DOM"/>
    <property type="match status" value="1"/>
</dbReference>
<evidence type="ECO:0000256" key="7">
    <source>
        <dbReference type="ARBA" id="ARBA00022777"/>
    </source>
</evidence>